<evidence type="ECO:0000313" key="3">
    <source>
        <dbReference type="Proteomes" id="UP000001319"/>
    </source>
</evidence>
<protein>
    <submittedName>
        <fullName evidence="2">Uncharacterized protein</fullName>
    </submittedName>
</protein>
<gene>
    <name evidence="2" type="ordered locus">FMG_P0152</name>
</gene>
<evidence type="ECO:0000313" key="2">
    <source>
        <dbReference type="EMBL" id="BAG09201.1"/>
    </source>
</evidence>
<dbReference type="Proteomes" id="UP000001319">
    <property type="component" value="Plasmid pFMC"/>
</dbReference>
<name>B0S4L0_FINM2</name>
<accession>B0S4L0</accession>
<feature type="coiled-coil region" evidence="1">
    <location>
        <begin position="73"/>
        <end position="122"/>
    </location>
</feature>
<proteinExistence type="predicted"/>
<dbReference type="AlphaFoldDB" id="B0S4L0"/>
<geneLocation type="plasmid" evidence="2 3">
    <name>pFMC</name>
</geneLocation>
<sequence>MHNQYVDDLNRGSQVAYEFFRVLGNVTSYLNQNLMNLNKHLNIGNNENKDKYSEVLKSYSELNPDDYNIIKSYDNLQDSLTKNENRENNIENKNIDEGDIEFNHLYKNLSNVEKLLEKLKENFNVEDFEKLKEELSTITEDFNSSIDELSKKISDDFYSGKISKLEYTDLTDKIDSVCYEIKNINASEKIEENFQNIYDNMQDYNLDQNSLDYIDYRDYNDFYNVENDFNEKTLDKENKNILDNDDVEREI</sequence>
<dbReference type="EMBL" id="AP008972">
    <property type="protein sequence ID" value="BAG09201.1"/>
    <property type="molecule type" value="Genomic_DNA"/>
</dbReference>
<keyword evidence="2" id="KW-0614">Plasmid</keyword>
<dbReference type="RefSeq" id="WP_012289964.1">
    <property type="nucleotide sequence ID" value="NC_010371.1"/>
</dbReference>
<keyword evidence="3" id="KW-1185">Reference proteome</keyword>
<dbReference type="KEGG" id="fma:FMG_P0152"/>
<organism evidence="2 3">
    <name type="scientific">Finegoldia magna (strain ATCC 29328 / DSM 20472 / WAL 2508)</name>
    <name type="common">Peptostreptococcus magnus</name>
    <dbReference type="NCBI Taxonomy" id="334413"/>
    <lineage>
        <taxon>Bacteria</taxon>
        <taxon>Bacillati</taxon>
        <taxon>Bacillota</taxon>
        <taxon>Tissierellia</taxon>
        <taxon>Tissierellales</taxon>
        <taxon>Peptoniphilaceae</taxon>
        <taxon>Finegoldia</taxon>
    </lineage>
</organism>
<evidence type="ECO:0000256" key="1">
    <source>
        <dbReference type="SAM" id="Coils"/>
    </source>
</evidence>
<dbReference type="HOGENOM" id="CLU_1105851_0_0_9"/>
<keyword evidence="1" id="KW-0175">Coiled coil</keyword>
<reference evidence="2 3" key="1">
    <citation type="journal article" date="2008" name="DNA Res.">
        <title>Complete genome sequence of Finegoldia magna, an anaerobic opportunistic pathogen.</title>
        <authorList>
            <person name="Goto T."/>
            <person name="Yamashita A."/>
            <person name="Hirakawa H."/>
            <person name="Matsutani M."/>
            <person name="Todo K."/>
            <person name="Ohshima K."/>
            <person name="Toh H."/>
            <person name="Miyamoto K."/>
            <person name="Kuhara S."/>
            <person name="Hattori M."/>
            <person name="Shimizu T."/>
            <person name="Akimoto S."/>
        </authorList>
    </citation>
    <scope>NUCLEOTIDE SEQUENCE [LARGE SCALE GENOMIC DNA]</scope>
    <source>
        <strain evidence="3">ATCC 29328 / DSM 20472 / WAL 2508</strain>
        <plasmid evidence="2 3">pFMC</plasmid>
    </source>
</reference>